<gene>
    <name evidence="1" type="ORF">E4U09_003363</name>
</gene>
<sequence>MAEGDHNCIVCGESKDPKSARYVHRRLGLDEPPEPVLCRCKNPVDVFDSMVMKIESVVAVVEMKPGTTMETLPHPSPNMVLVETISDRPVTEVEIRLDPALAKVVHTKMDNGTFQAVVRRTVREMGCSWWTGANTNVNAKVRKRSTGEMVMKVPKYKAKVAPWKRV</sequence>
<evidence type="ECO:0000313" key="2">
    <source>
        <dbReference type="Proteomes" id="UP000707071"/>
    </source>
</evidence>
<reference evidence="1 2" key="1">
    <citation type="journal article" date="2020" name="bioRxiv">
        <title>Whole genome comparisons of ergot fungi reveals the divergence and evolution of species within the genus Claviceps are the result of varying mechanisms driving genome evolution and host range expansion.</title>
        <authorList>
            <person name="Wyka S.A."/>
            <person name="Mondo S.J."/>
            <person name="Liu M."/>
            <person name="Dettman J."/>
            <person name="Nalam V."/>
            <person name="Broders K.D."/>
        </authorList>
    </citation>
    <scope>NUCLEOTIDE SEQUENCE [LARGE SCALE GENOMIC DNA]</scope>
    <source>
        <strain evidence="1 2">Clav52</strain>
    </source>
</reference>
<dbReference type="AlphaFoldDB" id="A0A9P7U486"/>
<protein>
    <submittedName>
        <fullName evidence="1">Uncharacterized protein</fullName>
    </submittedName>
</protein>
<proteinExistence type="predicted"/>
<keyword evidence="2" id="KW-1185">Reference proteome</keyword>
<organism evidence="1 2">
    <name type="scientific">Claviceps aff. purpurea</name>
    <dbReference type="NCBI Taxonomy" id="1967640"/>
    <lineage>
        <taxon>Eukaryota</taxon>
        <taxon>Fungi</taxon>
        <taxon>Dikarya</taxon>
        <taxon>Ascomycota</taxon>
        <taxon>Pezizomycotina</taxon>
        <taxon>Sordariomycetes</taxon>
        <taxon>Hypocreomycetidae</taxon>
        <taxon>Hypocreales</taxon>
        <taxon>Clavicipitaceae</taxon>
        <taxon>Claviceps</taxon>
    </lineage>
</organism>
<dbReference type="Proteomes" id="UP000707071">
    <property type="component" value="Unassembled WGS sequence"/>
</dbReference>
<name>A0A9P7U486_9HYPO</name>
<dbReference type="EMBL" id="SRRH01000027">
    <property type="protein sequence ID" value="KAG6302271.1"/>
    <property type="molecule type" value="Genomic_DNA"/>
</dbReference>
<evidence type="ECO:0000313" key="1">
    <source>
        <dbReference type="EMBL" id="KAG6302271.1"/>
    </source>
</evidence>
<accession>A0A9P7U486</accession>
<comment type="caution">
    <text evidence="1">The sequence shown here is derived from an EMBL/GenBank/DDBJ whole genome shotgun (WGS) entry which is preliminary data.</text>
</comment>